<name>A0A9N9H825_9GLOM</name>
<comment type="similarity">
    <text evidence="1">Belongs to the peptidase M67A family. CSN6 subfamily.</text>
</comment>
<sequence length="103" mass="11265">MGTVSMETDEQIVPQGSSLVVSNAPNSSGLTVALHPLALLNISDHYTRIKMQQQVSHPRVIGALLGTQSGREVEITNSYELVHVESDGKIIVSEDYFTNKQEQ</sequence>
<dbReference type="InterPro" id="IPR037518">
    <property type="entry name" value="MPN"/>
</dbReference>
<dbReference type="OrthoDB" id="1378at2759"/>
<dbReference type="Gene3D" id="3.40.140.10">
    <property type="entry name" value="Cytidine Deaminase, domain 2"/>
    <property type="match status" value="1"/>
</dbReference>
<proteinExistence type="inferred from homology"/>
<dbReference type="GO" id="GO:0008237">
    <property type="term" value="F:metallopeptidase activity"/>
    <property type="evidence" value="ECO:0007669"/>
    <property type="project" value="InterPro"/>
</dbReference>
<organism evidence="3 4">
    <name type="scientific">Paraglomus occultum</name>
    <dbReference type="NCBI Taxonomy" id="144539"/>
    <lineage>
        <taxon>Eukaryota</taxon>
        <taxon>Fungi</taxon>
        <taxon>Fungi incertae sedis</taxon>
        <taxon>Mucoromycota</taxon>
        <taxon>Glomeromycotina</taxon>
        <taxon>Glomeromycetes</taxon>
        <taxon>Paraglomerales</taxon>
        <taxon>Paraglomeraceae</taxon>
        <taxon>Paraglomus</taxon>
    </lineage>
</organism>
<feature type="domain" description="MPN" evidence="2">
    <location>
        <begin position="32"/>
        <end position="103"/>
    </location>
</feature>
<dbReference type="AlphaFoldDB" id="A0A9N9H825"/>
<gene>
    <name evidence="3" type="ORF">POCULU_LOCUS10189</name>
</gene>
<comment type="caution">
    <text evidence="3">The sequence shown here is derived from an EMBL/GenBank/DDBJ whole genome shotgun (WGS) entry which is preliminary data.</text>
</comment>
<feature type="non-terminal residue" evidence="3">
    <location>
        <position position="1"/>
    </location>
</feature>
<dbReference type="EMBL" id="CAJVPJ010004791">
    <property type="protein sequence ID" value="CAG8655668.1"/>
    <property type="molecule type" value="Genomic_DNA"/>
</dbReference>
<reference evidence="3" key="1">
    <citation type="submission" date="2021-06" db="EMBL/GenBank/DDBJ databases">
        <authorList>
            <person name="Kallberg Y."/>
            <person name="Tangrot J."/>
            <person name="Rosling A."/>
        </authorList>
    </citation>
    <scope>NUCLEOTIDE SEQUENCE</scope>
    <source>
        <strain evidence="3">IA702</strain>
    </source>
</reference>
<evidence type="ECO:0000313" key="4">
    <source>
        <dbReference type="Proteomes" id="UP000789572"/>
    </source>
</evidence>
<keyword evidence="4" id="KW-1185">Reference proteome</keyword>
<dbReference type="InterPro" id="IPR000555">
    <property type="entry name" value="JAMM/MPN+_dom"/>
</dbReference>
<dbReference type="Pfam" id="PF01398">
    <property type="entry name" value="JAB"/>
    <property type="match status" value="1"/>
</dbReference>
<dbReference type="PANTHER" id="PTHR10540:SF8">
    <property type="entry name" value="COP9 SIGNALOSOME COMPLEX SUBUNIT 6"/>
    <property type="match status" value="1"/>
</dbReference>
<dbReference type="Proteomes" id="UP000789572">
    <property type="component" value="Unassembled WGS sequence"/>
</dbReference>
<protein>
    <submittedName>
        <fullName evidence="3">3859_t:CDS:1</fullName>
    </submittedName>
</protein>
<accession>A0A9N9H825</accession>
<evidence type="ECO:0000259" key="2">
    <source>
        <dbReference type="PROSITE" id="PS50249"/>
    </source>
</evidence>
<evidence type="ECO:0000256" key="1">
    <source>
        <dbReference type="ARBA" id="ARBA00010893"/>
    </source>
</evidence>
<dbReference type="GO" id="GO:0008180">
    <property type="term" value="C:COP9 signalosome"/>
    <property type="evidence" value="ECO:0007669"/>
    <property type="project" value="TreeGrafter"/>
</dbReference>
<dbReference type="PANTHER" id="PTHR10540">
    <property type="entry name" value="EUKARYOTIC TRANSLATION INITIATION FACTOR 3 SUBUNIT F-RELATED"/>
    <property type="match status" value="1"/>
</dbReference>
<evidence type="ECO:0000313" key="3">
    <source>
        <dbReference type="EMBL" id="CAG8655668.1"/>
    </source>
</evidence>
<dbReference type="PROSITE" id="PS50249">
    <property type="entry name" value="MPN"/>
    <property type="match status" value="1"/>
</dbReference>